<sequence length="107" mass="11981">MGKVSESSLFFPGFDKLVHCGFFFVFVVFFSTAIIRQHNYPFLPFKYALLIVVAAILFGGGIELLQAYVFTWRDGSWDDLFADTVGVLMGMYSVLVTAAAINNHVKK</sequence>
<dbReference type="AlphaFoldDB" id="A0A1H2BL85"/>
<accession>A0A1H2BL85</accession>
<keyword evidence="3" id="KW-1185">Reference proteome</keyword>
<proteinExistence type="predicted"/>
<name>A0A1H2BL85_MUCMA</name>
<dbReference type="NCBIfam" id="NF037970">
    <property type="entry name" value="vanZ_1"/>
    <property type="match status" value="1"/>
</dbReference>
<dbReference type="OrthoDB" id="1524985at2"/>
<feature type="transmembrane region" description="Helical" evidence="1">
    <location>
        <begin position="80"/>
        <end position="101"/>
    </location>
</feature>
<dbReference type="EMBL" id="LT629740">
    <property type="protein sequence ID" value="SDT58991.1"/>
    <property type="molecule type" value="Genomic_DNA"/>
</dbReference>
<feature type="transmembrane region" description="Helical" evidence="1">
    <location>
        <begin position="47"/>
        <end position="68"/>
    </location>
</feature>
<reference evidence="2 3" key="1">
    <citation type="submission" date="2016-10" db="EMBL/GenBank/DDBJ databases">
        <authorList>
            <person name="de Groot N.N."/>
        </authorList>
    </citation>
    <scope>NUCLEOTIDE SEQUENCE [LARGE SCALE GENOMIC DNA]</scope>
    <source>
        <strain evidence="2 3">MP1X4</strain>
    </source>
</reference>
<organism evidence="2 3">
    <name type="scientific">Mucilaginibacter mallensis</name>
    <dbReference type="NCBI Taxonomy" id="652787"/>
    <lineage>
        <taxon>Bacteria</taxon>
        <taxon>Pseudomonadati</taxon>
        <taxon>Bacteroidota</taxon>
        <taxon>Sphingobacteriia</taxon>
        <taxon>Sphingobacteriales</taxon>
        <taxon>Sphingobacteriaceae</taxon>
        <taxon>Mucilaginibacter</taxon>
    </lineage>
</organism>
<evidence type="ECO:0000256" key="1">
    <source>
        <dbReference type="SAM" id="Phobius"/>
    </source>
</evidence>
<evidence type="ECO:0000313" key="2">
    <source>
        <dbReference type="EMBL" id="SDT58991.1"/>
    </source>
</evidence>
<gene>
    <name evidence="2" type="ORF">SAMN05216490_4195</name>
</gene>
<keyword evidence="1" id="KW-1133">Transmembrane helix</keyword>
<dbReference type="Proteomes" id="UP000199679">
    <property type="component" value="Chromosome I"/>
</dbReference>
<feature type="transmembrane region" description="Helical" evidence="1">
    <location>
        <begin position="16"/>
        <end position="35"/>
    </location>
</feature>
<dbReference type="RefSeq" id="WP_091377667.1">
    <property type="nucleotide sequence ID" value="NZ_LT629740.1"/>
</dbReference>
<protein>
    <submittedName>
        <fullName evidence="2">VanZ like family protein</fullName>
    </submittedName>
</protein>
<evidence type="ECO:0000313" key="3">
    <source>
        <dbReference type="Proteomes" id="UP000199679"/>
    </source>
</evidence>
<keyword evidence="1" id="KW-0472">Membrane</keyword>
<keyword evidence="1" id="KW-0812">Transmembrane</keyword>